<keyword evidence="1" id="KW-0805">Transcription regulation</keyword>
<feature type="DNA-binding region" description="H-T-H motif" evidence="4">
    <location>
        <begin position="16"/>
        <end position="35"/>
    </location>
</feature>
<evidence type="ECO:0000313" key="7">
    <source>
        <dbReference type="Proteomes" id="UP000475214"/>
    </source>
</evidence>
<dbReference type="InterPro" id="IPR050109">
    <property type="entry name" value="HTH-type_TetR-like_transc_reg"/>
</dbReference>
<dbReference type="GO" id="GO:0003700">
    <property type="term" value="F:DNA-binding transcription factor activity"/>
    <property type="evidence" value="ECO:0007669"/>
    <property type="project" value="TreeGrafter"/>
</dbReference>
<dbReference type="PANTHER" id="PTHR30055">
    <property type="entry name" value="HTH-TYPE TRANSCRIPTIONAL REGULATOR RUTR"/>
    <property type="match status" value="1"/>
</dbReference>
<dbReference type="GO" id="GO:0000976">
    <property type="term" value="F:transcription cis-regulatory region binding"/>
    <property type="evidence" value="ECO:0007669"/>
    <property type="project" value="TreeGrafter"/>
</dbReference>
<evidence type="ECO:0000313" key="6">
    <source>
        <dbReference type="EMBL" id="NEE01902.1"/>
    </source>
</evidence>
<protein>
    <submittedName>
        <fullName evidence="6">TetR/AcrR family transcriptional regulator</fullName>
    </submittedName>
</protein>
<dbReference type="Pfam" id="PF00440">
    <property type="entry name" value="TetR_N"/>
    <property type="match status" value="1"/>
</dbReference>
<proteinExistence type="predicted"/>
<organism evidence="6 7">
    <name type="scientific">Phytoactinopolyspora halotolerans</name>
    <dbReference type="NCBI Taxonomy" id="1981512"/>
    <lineage>
        <taxon>Bacteria</taxon>
        <taxon>Bacillati</taxon>
        <taxon>Actinomycetota</taxon>
        <taxon>Actinomycetes</taxon>
        <taxon>Jiangellales</taxon>
        <taxon>Jiangellaceae</taxon>
        <taxon>Phytoactinopolyspora</taxon>
    </lineage>
</organism>
<evidence type="ECO:0000256" key="1">
    <source>
        <dbReference type="ARBA" id="ARBA00023015"/>
    </source>
</evidence>
<evidence type="ECO:0000256" key="2">
    <source>
        <dbReference type="ARBA" id="ARBA00023125"/>
    </source>
</evidence>
<feature type="domain" description="HTH tetR-type" evidence="5">
    <location>
        <begin position="1"/>
        <end position="53"/>
    </location>
</feature>
<evidence type="ECO:0000259" key="5">
    <source>
        <dbReference type="PROSITE" id="PS50977"/>
    </source>
</evidence>
<dbReference type="EMBL" id="JAAGOA010000012">
    <property type="protein sequence ID" value="NEE01902.1"/>
    <property type="molecule type" value="Genomic_DNA"/>
</dbReference>
<dbReference type="AlphaFoldDB" id="A0A6L9SBE2"/>
<accession>A0A6L9SBE2</accession>
<dbReference type="InterPro" id="IPR009057">
    <property type="entry name" value="Homeodomain-like_sf"/>
</dbReference>
<dbReference type="PRINTS" id="PR00455">
    <property type="entry name" value="HTHTETR"/>
</dbReference>
<name>A0A6L9SBE2_9ACTN</name>
<comment type="caution">
    <text evidence="6">The sequence shown here is derived from an EMBL/GenBank/DDBJ whole genome shotgun (WGS) entry which is preliminary data.</text>
</comment>
<evidence type="ECO:0000256" key="3">
    <source>
        <dbReference type="ARBA" id="ARBA00023163"/>
    </source>
</evidence>
<gene>
    <name evidence="6" type="ORF">G1H10_17145</name>
</gene>
<dbReference type="Gene3D" id="1.10.357.10">
    <property type="entry name" value="Tetracycline Repressor, domain 2"/>
    <property type="match status" value="1"/>
</dbReference>
<keyword evidence="7" id="KW-1185">Reference proteome</keyword>
<reference evidence="6 7" key="1">
    <citation type="submission" date="2020-02" db="EMBL/GenBank/DDBJ databases">
        <authorList>
            <person name="Li X.-J."/>
            <person name="Han X.-M."/>
        </authorList>
    </citation>
    <scope>NUCLEOTIDE SEQUENCE [LARGE SCALE GENOMIC DNA]</scope>
    <source>
        <strain evidence="6 7">CCTCC AB 2017055</strain>
    </source>
</reference>
<evidence type="ECO:0000256" key="4">
    <source>
        <dbReference type="PROSITE-ProRule" id="PRU00335"/>
    </source>
</evidence>
<dbReference type="SUPFAM" id="SSF46689">
    <property type="entry name" value="Homeodomain-like"/>
    <property type="match status" value="1"/>
</dbReference>
<sequence length="176" mass="18762">MLDAAIALWSRDFSASLGDIAERAAVSRSTLHRYFPERQALVDAALAEAVAAIEREGEKALVGCRTAVDELSALMRAGIDNGDAILFLFSDPNRFAGNPYWDESEDEDVLGVITRAQAEGGIAADVTPGWILGVFYSLIYTAAEAIASDQLPRHRAVDVAVRTFLHGVGSGDSGAH</sequence>
<dbReference type="InterPro" id="IPR001647">
    <property type="entry name" value="HTH_TetR"/>
</dbReference>
<keyword evidence="3" id="KW-0804">Transcription</keyword>
<keyword evidence="2 4" id="KW-0238">DNA-binding</keyword>
<dbReference type="Proteomes" id="UP000475214">
    <property type="component" value="Unassembled WGS sequence"/>
</dbReference>
<dbReference type="PROSITE" id="PS50977">
    <property type="entry name" value="HTH_TETR_2"/>
    <property type="match status" value="1"/>
</dbReference>
<dbReference type="PANTHER" id="PTHR30055:SF234">
    <property type="entry name" value="HTH-TYPE TRANSCRIPTIONAL REGULATOR BETI"/>
    <property type="match status" value="1"/>
</dbReference>